<gene>
    <name evidence="2" type="ORF">HMPREF1042_0063</name>
</gene>
<dbReference type="AlphaFoldDB" id="F9P9D8"/>
<dbReference type="InterPro" id="IPR005118">
    <property type="entry name" value="TRCF_C"/>
</dbReference>
<feature type="domain" description="Transcription-repair-coupling factor C-terminal" evidence="1">
    <location>
        <begin position="1"/>
        <end position="47"/>
    </location>
</feature>
<proteinExistence type="predicted"/>
<organism evidence="2 3">
    <name type="scientific">Streptococcus constellatus subsp. pharyngis SK1060 = CCUG 46377</name>
    <dbReference type="NCBI Taxonomy" id="1035184"/>
    <lineage>
        <taxon>Bacteria</taxon>
        <taxon>Bacillati</taxon>
        <taxon>Bacillota</taxon>
        <taxon>Bacilli</taxon>
        <taxon>Lactobacillales</taxon>
        <taxon>Streptococcaceae</taxon>
        <taxon>Streptococcus</taxon>
        <taxon>Streptococcus anginosus group</taxon>
    </lineage>
</organism>
<dbReference type="SUPFAM" id="SSF143517">
    <property type="entry name" value="TRCF domain-like"/>
    <property type="match status" value="1"/>
</dbReference>
<dbReference type="Pfam" id="PF03461">
    <property type="entry name" value="TRCF"/>
    <property type="match status" value="1"/>
</dbReference>
<dbReference type="Gene3D" id="3.90.1150.50">
    <property type="entry name" value="Transcription-repair-coupling factor, D7 domain"/>
    <property type="match status" value="1"/>
</dbReference>
<dbReference type="InterPro" id="IPR037235">
    <property type="entry name" value="TRCF-like_C_D7"/>
</dbReference>
<protein>
    <submittedName>
        <fullName evidence="2">TRCF-like domain protein</fullName>
    </submittedName>
</protein>
<evidence type="ECO:0000313" key="3">
    <source>
        <dbReference type="Proteomes" id="UP000003287"/>
    </source>
</evidence>
<evidence type="ECO:0000313" key="2">
    <source>
        <dbReference type="EMBL" id="EGV07509.1"/>
    </source>
</evidence>
<name>F9P9D8_STRCV</name>
<dbReference type="Proteomes" id="UP000003287">
    <property type="component" value="Unassembled WGS sequence"/>
</dbReference>
<evidence type="ECO:0000259" key="1">
    <source>
        <dbReference type="Pfam" id="PF03461"/>
    </source>
</evidence>
<dbReference type="GO" id="GO:0006281">
    <property type="term" value="P:DNA repair"/>
    <property type="evidence" value="ECO:0007669"/>
    <property type="project" value="InterPro"/>
</dbReference>
<accession>F9P9D8</accession>
<sequence length="112" mass="13344">MIDRFGEYPDVVAFLLEIGLIKFYLDQVFVQLIERKQQSVVVRFEKISQRFFLTQDYFEALSVTDLQARISENKGLIEVIFNVKNKKDYKILEELLQFSEKLVEIKNQKKDC</sequence>
<dbReference type="EMBL" id="AFUP01000008">
    <property type="protein sequence ID" value="EGV07509.1"/>
    <property type="molecule type" value="Genomic_DNA"/>
</dbReference>
<dbReference type="eggNOG" id="COG1197">
    <property type="taxonomic scope" value="Bacteria"/>
</dbReference>
<reference evidence="2 3" key="1">
    <citation type="submission" date="2011-06" db="EMBL/GenBank/DDBJ databases">
        <authorList>
            <person name="Harkins D.M."/>
            <person name="Madupu R."/>
            <person name="Durkin A.S."/>
            <person name="Torralba M."/>
            <person name="Methe B."/>
            <person name="Sutton G.G."/>
            <person name="Nelson K.E."/>
        </authorList>
    </citation>
    <scope>NUCLEOTIDE SEQUENCE [LARGE SCALE GENOMIC DNA]</scope>
    <source>
        <strain evidence="2 3">SK1060</strain>
    </source>
</reference>